<protein>
    <submittedName>
        <fullName evidence="3">Helix-turn-helix transcriptional regulator</fullName>
    </submittedName>
</protein>
<evidence type="ECO:0000313" key="3">
    <source>
        <dbReference type="EMBL" id="MED1569581.1"/>
    </source>
</evidence>
<sequence>MEKNNFGTNLKKLRIFKNVERKELAESLNVAYSTLTNWENGVKEPDLKNFKKIASYFGVSTDYLLNHEIADNELLRKGEDKQQLIANFSQKLYEQYMSIPDQHKPKVEEELLEYINYLRFKTKVNSDSN</sequence>
<proteinExistence type="predicted"/>
<accession>A0ABU6N7U7</accession>
<dbReference type="CDD" id="cd00093">
    <property type="entry name" value="HTH_XRE"/>
    <property type="match status" value="1"/>
</dbReference>
<dbReference type="Pfam" id="PF12844">
    <property type="entry name" value="HTH_19"/>
    <property type="match status" value="1"/>
</dbReference>
<name>A0ABU6N7U7_9BACI</name>
<dbReference type="SMART" id="SM00530">
    <property type="entry name" value="HTH_XRE"/>
    <property type="match status" value="1"/>
</dbReference>
<dbReference type="RefSeq" id="WP_048376221.1">
    <property type="nucleotide sequence ID" value="NZ_JARMDB010000046.1"/>
</dbReference>
<dbReference type="InterPro" id="IPR001387">
    <property type="entry name" value="Cro/C1-type_HTH"/>
</dbReference>
<dbReference type="EMBL" id="JARMDB010000046">
    <property type="protein sequence ID" value="MED1569581.1"/>
    <property type="molecule type" value="Genomic_DNA"/>
</dbReference>
<dbReference type="PROSITE" id="PS50943">
    <property type="entry name" value="HTH_CROC1"/>
    <property type="match status" value="1"/>
</dbReference>
<feature type="domain" description="HTH cro/C1-type" evidence="2">
    <location>
        <begin position="10"/>
        <end position="64"/>
    </location>
</feature>
<dbReference type="PANTHER" id="PTHR46558">
    <property type="entry name" value="TRACRIPTIONAL REGULATORY PROTEIN-RELATED-RELATED"/>
    <property type="match status" value="1"/>
</dbReference>
<dbReference type="Proteomes" id="UP001309448">
    <property type="component" value="Unassembled WGS sequence"/>
</dbReference>
<dbReference type="InterPro" id="IPR010982">
    <property type="entry name" value="Lambda_DNA-bd_dom_sf"/>
</dbReference>
<dbReference type="GeneID" id="92887301"/>
<dbReference type="PANTHER" id="PTHR46558:SF11">
    <property type="entry name" value="HTH-TYPE TRANSCRIPTIONAL REGULATOR XRE"/>
    <property type="match status" value="1"/>
</dbReference>
<evidence type="ECO:0000259" key="2">
    <source>
        <dbReference type="PROSITE" id="PS50943"/>
    </source>
</evidence>
<evidence type="ECO:0000256" key="1">
    <source>
        <dbReference type="ARBA" id="ARBA00023125"/>
    </source>
</evidence>
<dbReference type="Gene3D" id="1.10.260.40">
    <property type="entry name" value="lambda repressor-like DNA-binding domains"/>
    <property type="match status" value="1"/>
</dbReference>
<reference evidence="3 4" key="1">
    <citation type="submission" date="2023-03" db="EMBL/GenBank/DDBJ databases">
        <title>Bacillus Genome Sequencing.</title>
        <authorList>
            <person name="Dunlap C."/>
        </authorList>
    </citation>
    <scope>NUCLEOTIDE SEQUENCE [LARGE SCALE GENOMIC DNA]</scope>
    <source>
        <strain evidence="3 4">B-615</strain>
    </source>
</reference>
<keyword evidence="4" id="KW-1185">Reference proteome</keyword>
<evidence type="ECO:0000313" key="4">
    <source>
        <dbReference type="Proteomes" id="UP001309448"/>
    </source>
</evidence>
<gene>
    <name evidence="3" type="ORF">P4U88_28010</name>
</gene>
<dbReference type="SUPFAM" id="SSF47413">
    <property type="entry name" value="lambda repressor-like DNA-binding domains"/>
    <property type="match status" value="1"/>
</dbReference>
<organism evidence="3 4">
    <name type="scientific">Bacillus paramycoides</name>
    <dbReference type="NCBI Taxonomy" id="2026194"/>
    <lineage>
        <taxon>Bacteria</taxon>
        <taxon>Bacillati</taxon>
        <taxon>Bacillota</taxon>
        <taxon>Bacilli</taxon>
        <taxon>Bacillales</taxon>
        <taxon>Bacillaceae</taxon>
        <taxon>Bacillus</taxon>
        <taxon>Bacillus cereus group</taxon>
    </lineage>
</organism>
<comment type="caution">
    <text evidence="3">The sequence shown here is derived from an EMBL/GenBank/DDBJ whole genome shotgun (WGS) entry which is preliminary data.</text>
</comment>
<keyword evidence="1" id="KW-0238">DNA-binding</keyword>